<dbReference type="InterPro" id="IPR001623">
    <property type="entry name" value="DnaJ_domain"/>
</dbReference>
<feature type="domain" description="J" evidence="5">
    <location>
        <begin position="80"/>
        <end position="148"/>
    </location>
</feature>
<dbReference type="SUPFAM" id="SSF46565">
    <property type="entry name" value="Chaperone J-domain"/>
    <property type="match status" value="1"/>
</dbReference>
<feature type="compositionally biased region" description="Polar residues" evidence="4">
    <location>
        <begin position="1"/>
        <end position="10"/>
    </location>
</feature>
<reference evidence="7" key="2">
    <citation type="submission" date="2025-08" db="UniProtKB">
        <authorList>
            <consortium name="RefSeq"/>
        </authorList>
    </citation>
    <scope>IDENTIFICATION</scope>
    <source>
        <tissue evidence="7">Etiolated seedlings</tissue>
    </source>
</reference>
<dbReference type="Proteomes" id="UP000087171">
    <property type="component" value="Chromosome Ca7"/>
</dbReference>
<dbReference type="RefSeq" id="XP_004509681.1">
    <property type="nucleotide sequence ID" value="XM_004509624.3"/>
</dbReference>
<dbReference type="GeneID" id="101493786"/>
<evidence type="ECO:0000259" key="5">
    <source>
        <dbReference type="PROSITE" id="PS50076"/>
    </source>
</evidence>
<evidence type="ECO:0000256" key="4">
    <source>
        <dbReference type="SAM" id="MobiDB-lite"/>
    </source>
</evidence>
<keyword evidence="6" id="KW-1185">Reference proteome</keyword>
<dbReference type="OrthoDB" id="977640at2759"/>
<dbReference type="eggNOG" id="ENOG502S1G6">
    <property type="taxonomic scope" value="Eukaryota"/>
</dbReference>
<evidence type="ECO:0000256" key="3">
    <source>
        <dbReference type="ARBA" id="ARBA00022833"/>
    </source>
</evidence>
<evidence type="ECO:0000256" key="1">
    <source>
        <dbReference type="ARBA" id="ARBA00022723"/>
    </source>
</evidence>
<proteinExistence type="predicted"/>
<reference evidence="6" key="1">
    <citation type="journal article" date="2013" name="Nat. Biotechnol.">
        <title>Draft genome sequence of chickpea (Cicer arietinum) provides a resource for trait improvement.</title>
        <authorList>
            <person name="Varshney R.K."/>
            <person name="Song C."/>
            <person name="Saxena R.K."/>
            <person name="Azam S."/>
            <person name="Yu S."/>
            <person name="Sharpe A.G."/>
            <person name="Cannon S."/>
            <person name="Baek J."/>
            <person name="Rosen B.D."/>
            <person name="Tar'an B."/>
            <person name="Millan T."/>
            <person name="Zhang X."/>
            <person name="Ramsay L.D."/>
            <person name="Iwata A."/>
            <person name="Wang Y."/>
            <person name="Nelson W."/>
            <person name="Farmer A.D."/>
            <person name="Gaur P.M."/>
            <person name="Soderlund C."/>
            <person name="Penmetsa R.V."/>
            <person name="Xu C."/>
            <person name="Bharti A.K."/>
            <person name="He W."/>
            <person name="Winter P."/>
            <person name="Zhao S."/>
            <person name="Hane J.K."/>
            <person name="Carrasquilla-Garcia N."/>
            <person name="Condie J.A."/>
            <person name="Upadhyaya H.D."/>
            <person name="Luo M.C."/>
            <person name="Thudi M."/>
            <person name="Gowda C.L."/>
            <person name="Singh N.P."/>
            <person name="Lichtenzveig J."/>
            <person name="Gali K.K."/>
            <person name="Rubio J."/>
            <person name="Nadarajan N."/>
            <person name="Dolezel J."/>
            <person name="Bansal K.C."/>
            <person name="Xu X."/>
            <person name="Edwards D."/>
            <person name="Zhang G."/>
            <person name="Kahl G."/>
            <person name="Gil J."/>
            <person name="Singh K.B."/>
            <person name="Datta S.K."/>
            <person name="Jackson S.A."/>
            <person name="Wang J."/>
            <person name="Cook D.R."/>
        </authorList>
    </citation>
    <scope>NUCLEOTIDE SEQUENCE [LARGE SCALE GENOMIC DNA]</scope>
    <source>
        <strain evidence="6">cv. CDC Frontier</strain>
    </source>
</reference>
<evidence type="ECO:0000313" key="6">
    <source>
        <dbReference type="Proteomes" id="UP000087171"/>
    </source>
</evidence>
<keyword evidence="1" id="KW-0479">Metal-binding</keyword>
<dbReference type="InterPro" id="IPR011011">
    <property type="entry name" value="Znf_FYVE_PHD"/>
</dbReference>
<dbReference type="Pfam" id="PF00226">
    <property type="entry name" value="DnaJ"/>
    <property type="match status" value="1"/>
</dbReference>
<keyword evidence="3" id="KW-0862">Zinc</keyword>
<gene>
    <name evidence="7" type="primary">LOC101493786</name>
</gene>
<dbReference type="AlphaFoldDB" id="A0A1S2YTJ1"/>
<dbReference type="STRING" id="3827.A0A1S2YTJ1"/>
<dbReference type="SMART" id="SM00271">
    <property type="entry name" value="DnaJ"/>
    <property type="match status" value="1"/>
</dbReference>
<dbReference type="SUPFAM" id="SSF57903">
    <property type="entry name" value="FYVE/PHD zinc finger"/>
    <property type="match status" value="1"/>
</dbReference>
<dbReference type="PaxDb" id="3827-XP_004509681.1"/>
<organism evidence="6 7">
    <name type="scientific">Cicer arietinum</name>
    <name type="common">Chickpea</name>
    <name type="synonym">Garbanzo</name>
    <dbReference type="NCBI Taxonomy" id="3827"/>
    <lineage>
        <taxon>Eukaryota</taxon>
        <taxon>Viridiplantae</taxon>
        <taxon>Streptophyta</taxon>
        <taxon>Embryophyta</taxon>
        <taxon>Tracheophyta</taxon>
        <taxon>Spermatophyta</taxon>
        <taxon>Magnoliopsida</taxon>
        <taxon>eudicotyledons</taxon>
        <taxon>Gunneridae</taxon>
        <taxon>Pentapetalae</taxon>
        <taxon>rosids</taxon>
        <taxon>fabids</taxon>
        <taxon>Fabales</taxon>
        <taxon>Fabaceae</taxon>
        <taxon>Papilionoideae</taxon>
        <taxon>50 kb inversion clade</taxon>
        <taxon>NPAAA clade</taxon>
        <taxon>Hologalegina</taxon>
        <taxon>IRL clade</taxon>
        <taxon>Cicereae</taxon>
        <taxon>Cicer</taxon>
    </lineage>
</organism>
<sequence>MDTDNNTTGEATADSGPNHPLFRPGVSLLSRRIFSGCRLFIQRCPRSDPEITSQLDRMLAIVDVLEAASLRLGPTKSHTDHYSILKLKPSDASNRDLARQQFKTLVRLLDPNKNKFPFAEEALMRVREAWCVLSDPVQLDRFEREINGTNASTASFWTMCPYCWYLHEYERKYEDCTLRCSNCKRTFHGTAVKPPEQESIVEGKEEYYCYHMSLPLRYPVHERCRFELGGNGGKRMRIKTVANRRRMKGFVDPDSESDLEMDIEK</sequence>
<accession>A0A1S2YTJ1</accession>
<dbReference type="KEGG" id="cam:101493786"/>
<dbReference type="PANTHER" id="PTHR45496:SF9">
    <property type="entry name" value="CHAPERONE DNAJ-DOMAIN PROTEIN"/>
    <property type="match status" value="1"/>
</dbReference>
<protein>
    <submittedName>
        <fullName evidence="7">Uncharacterized protein LOC101493786</fullName>
    </submittedName>
</protein>
<evidence type="ECO:0000256" key="2">
    <source>
        <dbReference type="ARBA" id="ARBA00022771"/>
    </source>
</evidence>
<keyword evidence="2" id="KW-0863">Zinc-finger</keyword>
<dbReference type="Gene3D" id="1.10.287.110">
    <property type="entry name" value="DnaJ domain"/>
    <property type="match status" value="1"/>
</dbReference>
<dbReference type="GO" id="GO:0008270">
    <property type="term" value="F:zinc ion binding"/>
    <property type="evidence" value="ECO:0007669"/>
    <property type="project" value="UniProtKB-KW"/>
</dbReference>
<dbReference type="InterPro" id="IPR036869">
    <property type="entry name" value="J_dom_sf"/>
</dbReference>
<name>A0A1S2YTJ1_CICAR</name>
<dbReference type="PANTHER" id="PTHR45496">
    <property type="entry name" value="CHAPERONE DNAJ-DOMAIN SUPERFAMILY PROTEIN"/>
    <property type="match status" value="1"/>
</dbReference>
<dbReference type="PROSITE" id="PS50076">
    <property type="entry name" value="DNAJ_2"/>
    <property type="match status" value="1"/>
</dbReference>
<feature type="region of interest" description="Disordered" evidence="4">
    <location>
        <begin position="1"/>
        <end position="21"/>
    </location>
</feature>
<dbReference type="InterPro" id="IPR053052">
    <property type="entry name" value="Imprinting_Balance_Reg"/>
</dbReference>
<evidence type="ECO:0000313" key="7">
    <source>
        <dbReference type="RefSeq" id="XP_004509681.1"/>
    </source>
</evidence>
<dbReference type="CDD" id="cd06257">
    <property type="entry name" value="DnaJ"/>
    <property type="match status" value="1"/>
</dbReference>